<accession>A0ABW1N0L8</accession>
<dbReference type="EMBL" id="JBHRFL010000002">
    <property type="protein sequence ID" value="MFC6068534.1"/>
    <property type="molecule type" value="Genomic_DNA"/>
</dbReference>
<dbReference type="RefSeq" id="WP_242877250.1">
    <property type="nucleotide sequence ID" value="NZ_JBFLAA010000007.1"/>
</dbReference>
<gene>
    <name evidence="1" type="ORF">ACFLLB_03000</name>
</gene>
<evidence type="ECO:0000313" key="2">
    <source>
        <dbReference type="Proteomes" id="UP001596115"/>
    </source>
</evidence>
<dbReference type="Proteomes" id="UP001596115">
    <property type="component" value="Unassembled WGS sequence"/>
</dbReference>
<keyword evidence="2" id="KW-1185">Reference proteome</keyword>
<name>A0ABW1N0L8_9GAMM</name>
<protein>
    <submittedName>
        <fullName evidence="1">Uncharacterized protein</fullName>
    </submittedName>
</protein>
<sequence length="106" mass="12128">MSNQDVYKRLVELLDTVDPFYKSGNSIPAERAFIPIDVWVCFRALVESLQLGEEVQHVSSEKRPIDAIKFPDSRRAGGVEQSDQCGYSEGWNDALKRIRDINTRRV</sequence>
<evidence type="ECO:0000313" key="1">
    <source>
        <dbReference type="EMBL" id="MFC6068534.1"/>
    </source>
</evidence>
<comment type="caution">
    <text evidence="1">The sequence shown here is derived from an EMBL/GenBank/DDBJ whole genome shotgun (WGS) entry which is preliminary data.</text>
</comment>
<proteinExistence type="predicted"/>
<organism evidence="1 2">
    <name type="scientific">Stenotrophomonas geniculata</name>
    <dbReference type="NCBI Taxonomy" id="86188"/>
    <lineage>
        <taxon>Bacteria</taxon>
        <taxon>Pseudomonadati</taxon>
        <taxon>Pseudomonadota</taxon>
        <taxon>Gammaproteobacteria</taxon>
        <taxon>Lysobacterales</taxon>
        <taxon>Lysobacteraceae</taxon>
        <taxon>Stenotrophomonas</taxon>
    </lineage>
</organism>
<reference evidence="1 2" key="1">
    <citation type="submission" date="2024-09" db="EMBL/GenBank/DDBJ databases">
        <title>Whole genome analysis of Stenotrophomonas geniculata MK-1, and its biological control impact on peanut foliage fungus diseases.</title>
        <authorList>
            <person name="Ahsan T."/>
        </authorList>
    </citation>
    <scope>NUCLEOTIDE SEQUENCE [LARGE SCALE GENOMIC DNA]</scope>
    <source>
        <strain evidence="1 2">MK-1</strain>
    </source>
</reference>